<dbReference type="AlphaFoldDB" id="A0A2J6WK15"/>
<evidence type="ECO:0000256" key="1">
    <source>
        <dbReference type="ARBA" id="ARBA00004651"/>
    </source>
</evidence>
<feature type="transmembrane region" description="Helical" evidence="6">
    <location>
        <begin position="86"/>
        <end position="106"/>
    </location>
</feature>
<accession>A0A2J6WK15</accession>
<proteinExistence type="predicted"/>
<dbReference type="InterPro" id="IPR038730">
    <property type="entry name" value="HyfE-like"/>
</dbReference>
<evidence type="ECO:0000313" key="7">
    <source>
        <dbReference type="EMBL" id="PMP70708.1"/>
    </source>
</evidence>
<dbReference type="Gene3D" id="1.10.287.3510">
    <property type="match status" value="1"/>
</dbReference>
<evidence type="ECO:0000256" key="2">
    <source>
        <dbReference type="ARBA" id="ARBA00022475"/>
    </source>
</evidence>
<feature type="transmembrane region" description="Helical" evidence="6">
    <location>
        <begin position="51"/>
        <end position="71"/>
    </location>
</feature>
<feature type="transmembrane region" description="Helical" evidence="6">
    <location>
        <begin position="172"/>
        <end position="190"/>
    </location>
</feature>
<evidence type="ECO:0000313" key="8">
    <source>
        <dbReference type="Proteomes" id="UP000242288"/>
    </source>
</evidence>
<evidence type="ECO:0008006" key="9">
    <source>
        <dbReference type="Google" id="ProtNLM"/>
    </source>
</evidence>
<sequence length="216" mass="24708">MAMIYIAILFFTLLAGEVKNLKISVLSLIPHCLFIVIAVFTIAYINEISSLYLIGTVDLLVRAILMPVFLFKCLKNRVETEEKPSISLPLSIALSIVVLSVGYHFIEIFKTSQLHQVLSSFPCGLTLFIYGLYLLLSKKDMVKMIISFFIIENGIHFLIISMIPHMSKLIEILLTFNFIVAVLFFVYLTVRLNEVFVQEEIKKFKESKSQRTNNET</sequence>
<gene>
    <name evidence="7" type="ORF">C0186_04695</name>
</gene>
<dbReference type="Proteomes" id="UP000242288">
    <property type="component" value="Unassembled WGS sequence"/>
</dbReference>
<evidence type="ECO:0000256" key="6">
    <source>
        <dbReference type="SAM" id="Phobius"/>
    </source>
</evidence>
<feature type="transmembrane region" description="Helical" evidence="6">
    <location>
        <begin position="118"/>
        <end position="136"/>
    </location>
</feature>
<evidence type="ECO:0000256" key="4">
    <source>
        <dbReference type="ARBA" id="ARBA00022989"/>
    </source>
</evidence>
<dbReference type="PANTHER" id="PTHR38601">
    <property type="entry name" value="HYDROGENASE-4 COMPONENT E"/>
    <property type="match status" value="1"/>
</dbReference>
<feature type="transmembrane region" description="Helical" evidence="6">
    <location>
        <begin position="142"/>
        <end position="160"/>
    </location>
</feature>
<keyword evidence="3 6" id="KW-0812">Transmembrane</keyword>
<name>A0A2J6WK15_9BACT</name>
<keyword evidence="2" id="KW-1003">Cell membrane</keyword>
<keyword evidence="5 6" id="KW-0472">Membrane</keyword>
<reference evidence="7 8" key="1">
    <citation type="submission" date="2018-01" db="EMBL/GenBank/DDBJ databases">
        <title>Metagenomic assembled genomes from two thermal pools in the Uzon Caldera, Kamchatka, Russia.</title>
        <authorList>
            <person name="Wilkins L."/>
            <person name="Ettinger C."/>
        </authorList>
    </citation>
    <scope>NUCLEOTIDE SEQUENCE [LARGE SCALE GENOMIC DNA]</scope>
    <source>
        <strain evidence="7">ZAV-04</strain>
    </source>
</reference>
<dbReference type="EMBL" id="PNIO01000038">
    <property type="protein sequence ID" value="PMP70708.1"/>
    <property type="molecule type" value="Genomic_DNA"/>
</dbReference>
<organism evidence="7 8">
    <name type="scientific">Thermodesulfovibrio aggregans</name>
    <dbReference type="NCBI Taxonomy" id="86166"/>
    <lineage>
        <taxon>Bacteria</taxon>
        <taxon>Pseudomonadati</taxon>
        <taxon>Nitrospirota</taxon>
        <taxon>Thermodesulfovibrionia</taxon>
        <taxon>Thermodesulfovibrionales</taxon>
        <taxon>Thermodesulfovibrionaceae</taxon>
        <taxon>Thermodesulfovibrio</taxon>
    </lineage>
</organism>
<dbReference type="GO" id="GO:0005886">
    <property type="term" value="C:plasma membrane"/>
    <property type="evidence" value="ECO:0007669"/>
    <property type="project" value="UniProtKB-SubCell"/>
</dbReference>
<evidence type="ECO:0000256" key="3">
    <source>
        <dbReference type="ARBA" id="ARBA00022692"/>
    </source>
</evidence>
<dbReference type="PANTHER" id="PTHR38601:SF1">
    <property type="entry name" value="HYDROGENASE-4 COMPONENT E"/>
    <property type="match status" value="1"/>
</dbReference>
<protein>
    <recommendedName>
        <fullName evidence="9">Hydrogenase-4 component E</fullName>
    </recommendedName>
</protein>
<feature type="transmembrane region" description="Helical" evidence="6">
    <location>
        <begin position="25"/>
        <end position="44"/>
    </location>
</feature>
<comment type="caution">
    <text evidence="7">The sequence shown here is derived from an EMBL/GenBank/DDBJ whole genome shotgun (WGS) entry which is preliminary data.</text>
</comment>
<comment type="subcellular location">
    <subcellularLocation>
        <location evidence="1">Cell membrane</location>
        <topology evidence="1">Multi-pass membrane protein</topology>
    </subcellularLocation>
</comment>
<evidence type="ECO:0000256" key="5">
    <source>
        <dbReference type="ARBA" id="ARBA00023136"/>
    </source>
</evidence>
<keyword evidence="4 6" id="KW-1133">Transmembrane helix</keyword>